<evidence type="ECO:0000256" key="7">
    <source>
        <dbReference type="ARBA" id="ARBA00023136"/>
    </source>
</evidence>
<reference evidence="10 11" key="1">
    <citation type="journal article" date="2010" name="Stand. Genomic Sci.">
        <title>Complete genome sequence of Spirochaeta smaragdinae type strain (SEBR 4228).</title>
        <authorList>
            <person name="Mavromatis K."/>
            <person name="Yasawong M."/>
            <person name="Chertkov O."/>
            <person name="Lapidus A."/>
            <person name="Lucas S."/>
            <person name="Nolan M."/>
            <person name="Del Rio T.G."/>
            <person name="Tice H."/>
            <person name="Cheng J.F."/>
            <person name="Pitluck S."/>
            <person name="Liolios K."/>
            <person name="Ivanova N."/>
            <person name="Tapia R."/>
            <person name="Han C."/>
            <person name="Bruce D."/>
            <person name="Goodwin L."/>
            <person name="Pati A."/>
            <person name="Chen A."/>
            <person name="Palaniappan K."/>
            <person name="Land M."/>
            <person name="Hauser L."/>
            <person name="Chang Y.J."/>
            <person name="Jeffries C.D."/>
            <person name="Detter J.C."/>
            <person name="Rohde M."/>
            <person name="Brambilla E."/>
            <person name="Spring S."/>
            <person name="Goker M."/>
            <person name="Sikorski J."/>
            <person name="Woyke T."/>
            <person name="Bristow J."/>
            <person name="Eisen J.A."/>
            <person name="Markowitz V."/>
            <person name="Hugenholtz P."/>
            <person name="Klenk H.P."/>
            <person name="Kyrpides N.C."/>
        </authorList>
    </citation>
    <scope>NUCLEOTIDE SEQUENCE [LARGE SCALE GENOMIC DNA]</scope>
    <source>
        <strain evidence="11">DSM 11293 / JCM 15392 / SEBR 4228</strain>
    </source>
</reference>
<dbReference type="STRING" id="573413.Spirs_3820"/>
<dbReference type="AlphaFoldDB" id="E1R851"/>
<dbReference type="eggNOG" id="COG0463">
    <property type="taxonomic scope" value="Bacteria"/>
</dbReference>
<keyword evidence="5" id="KW-0448">Lipopolysaccharide biosynthesis</keyword>
<dbReference type="CAZy" id="GT2">
    <property type="family name" value="Glycosyltransferase Family 2"/>
</dbReference>
<evidence type="ECO:0000313" key="11">
    <source>
        <dbReference type="Proteomes" id="UP000002318"/>
    </source>
</evidence>
<dbReference type="GO" id="GO:0005524">
    <property type="term" value="F:ATP binding"/>
    <property type="evidence" value="ECO:0007669"/>
    <property type="project" value="UniProtKB-UniRule"/>
</dbReference>
<dbReference type="Gene3D" id="3.30.470.20">
    <property type="entry name" value="ATP-grasp fold, B domain"/>
    <property type="match status" value="1"/>
</dbReference>
<dbReference type="PANTHER" id="PTHR48090">
    <property type="entry name" value="UNDECAPRENYL-PHOSPHATE 4-DEOXY-4-FORMAMIDO-L-ARABINOSE TRANSFERASE-RELATED"/>
    <property type="match status" value="1"/>
</dbReference>
<dbReference type="SUPFAM" id="SSF53448">
    <property type="entry name" value="Nucleotide-diphospho-sugar transferases"/>
    <property type="match status" value="1"/>
</dbReference>
<dbReference type="CDD" id="cd04179">
    <property type="entry name" value="DPM_DPG-synthase_like"/>
    <property type="match status" value="1"/>
</dbReference>
<dbReference type="Proteomes" id="UP000002318">
    <property type="component" value="Chromosome"/>
</dbReference>
<dbReference type="PANTHER" id="PTHR48090:SF3">
    <property type="entry name" value="UNDECAPRENYL-PHOSPHATE 4-DEOXY-4-FORMAMIDO-L-ARABINOSE TRANSFERASE"/>
    <property type="match status" value="1"/>
</dbReference>
<dbReference type="InterPro" id="IPR001173">
    <property type="entry name" value="Glyco_trans_2-like"/>
</dbReference>
<dbReference type="Gene3D" id="3.40.50.20">
    <property type="match status" value="1"/>
</dbReference>
<name>E1R851_SEDSS</name>
<protein>
    <submittedName>
        <fullName evidence="10">Glycosyl transferase family 2</fullName>
    </submittedName>
</protein>
<dbReference type="OrthoDB" id="9813261at2"/>
<keyword evidence="8" id="KW-0547">Nucleotide-binding</keyword>
<dbReference type="Gene3D" id="3.90.550.10">
    <property type="entry name" value="Spore Coat Polysaccharide Biosynthesis Protein SpsA, Chain A"/>
    <property type="match status" value="1"/>
</dbReference>
<dbReference type="HOGENOM" id="CLU_404345_0_0_12"/>
<gene>
    <name evidence="10" type="ordered locus">Spirs_3820</name>
</gene>
<keyword evidence="8" id="KW-0067">ATP-binding</keyword>
<keyword evidence="6" id="KW-1133">Transmembrane helix</keyword>
<dbReference type="eggNOG" id="COG0151">
    <property type="taxonomic scope" value="Bacteria"/>
</dbReference>
<dbReference type="GO" id="GO:0005886">
    <property type="term" value="C:plasma membrane"/>
    <property type="evidence" value="ECO:0007669"/>
    <property type="project" value="TreeGrafter"/>
</dbReference>
<keyword evidence="4" id="KW-0812">Transmembrane</keyword>
<keyword evidence="2" id="KW-0328">Glycosyltransferase</keyword>
<dbReference type="InterPro" id="IPR029044">
    <property type="entry name" value="Nucleotide-diphossugar_trans"/>
</dbReference>
<evidence type="ECO:0000256" key="6">
    <source>
        <dbReference type="ARBA" id="ARBA00022989"/>
    </source>
</evidence>
<keyword evidence="1" id="KW-1003">Cell membrane</keyword>
<dbReference type="KEGG" id="ssm:Spirs_3820"/>
<dbReference type="InterPro" id="IPR040570">
    <property type="entry name" value="LAL_C2"/>
</dbReference>
<dbReference type="GO" id="GO:0099621">
    <property type="term" value="F:undecaprenyl-phosphate 4-deoxy-4-formamido-L-arabinose transferase activity"/>
    <property type="evidence" value="ECO:0007669"/>
    <property type="project" value="TreeGrafter"/>
</dbReference>
<dbReference type="InterPro" id="IPR011761">
    <property type="entry name" value="ATP-grasp"/>
</dbReference>
<dbReference type="Pfam" id="PF18603">
    <property type="entry name" value="LAL_C2"/>
    <property type="match status" value="1"/>
</dbReference>
<dbReference type="RefSeq" id="WP_013256365.1">
    <property type="nucleotide sequence ID" value="NC_014364.1"/>
</dbReference>
<evidence type="ECO:0000256" key="8">
    <source>
        <dbReference type="PROSITE-ProRule" id="PRU00409"/>
    </source>
</evidence>
<evidence type="ECO:0000256" key="3">
    <source>
        <dbReference type="ARBA" id="ARBA00022679"/>
    </source>
</evidence>
<evidence type="ECO:0000259" key="9">
    <source>
        <dbReference type="PROSITE" id="PS50975"/>
    </source>
</evidence>
<organism evidence="10 11">
    <name type="scientific">Sediminispirochaeta smaragdinae (strain DSM 11293 / JCM 15392 / SEBR 4228)</name>
    <name type="common">Spirochaeta smaragdinae</name>
    <dbReference type="NCBI Taxonomy" id="573413"/>
    <lineage>
        <taxon>Bacteria</taxon>
        <taxon>Pseudomonadati</taxon>
        <taxon>Spirochaetota</taxon>
        <taxon>Spirochaetia</taxon>
        <taxon>Spirochaetales</taxon>
        <taxon>Spirochaetaceae</taxon>
        <taxon>Sediminispirochaeta</taxon>
    </lineage>
</organism>
<dbReference type="PROSITE" id="PS50975">
    <property type="entry name" value="ATP_GRASP"/>
    <property type="match status" value="1"/>
</dbReference>
<dbReference type="SUPFAM" id="SSF56059">
    <property type="entry name" value="Glutathione synthetase ATP-binding domain-like"/>
    <property type="match status" value="1"/>
</dbReference>
<evidence type="ECO:0000256" key="4">
    <source>
        <dbReference type="ARBA" id="ARBA00022692"/>
    </source>
</evidence>
<dbReference type="GO" id="GO:0009103">
    <property type="term" value="P:lipopolysaccharide biosynthetic process"/>
    <property type="evidence" value="ECO:0007669"/>
    <property type="project" value="UniProtKB-KW"/>
</dbReference>
<proteinExistence type="predicted"/>
<dbReference type="Pfam" id="PF00535">
    <property type="entry name" value="Glycos_transf_2"/>
    <property type="match status" value="1"/>
</dbReference>
<feature type="domain" description="ATP-grasp" evidence="9">
    <location>
        <begin position="353"/>
        <end position="551"/>
    </location>
</feature>
<dbReference type="EMBL" id="CP002116">
    <property type="protein sequence ID" value="ADK82906.1"/>
    <property type="molecule type" value="Genomic_DNA"/>
</dbReference>
<evidence type="ECO:0000256" key="2">
    <source>
        <dbReference type="ARBA" id="ARBA00022676"/>
    </source>
</evidence>
<keyword evidence="11" id="KW-1185">Reference proteome</keyword>
<dbReference type="GO" id="GO:0046872">
    <property type="term" value="F:metal ion binding"/>
    <property type="evidence" value="ECO:0007669"/>
    <property type="project" value="InterPro"/>
</dbReference>
<keyword evidence="7" id="KW-0472">Membrane</keyword>
<dbReference type="InterPro" id="IPR050256">
    <property type="entry name" value="Glycosyltransferase_2"/>
</dbReference>
<evidence type="ECO:0000256" key="1">
    <source>
        <dbReference type="ARBA" id="ARBA00022475"/>
    </source>
</evidence>
<keyword evidence="3 10" id="KW-0808">Transferase</keyword>
<sequence length="680" mass="72844">MISVVIPSYNGAATLVPLCRSLSDVLRRLGLDREIIVVLDGSSDESRDLLVPLIEEGIVDVLCELPVRSGQQRATLEGILRGRGSWFLTLDDDFGHRPEDVEKLLAVKEGGANLVFGVPERGRRSSLRNLGSSLRSTLFHLASGRKKLIPSSFRLFSRSCARSLFLAPAACRYLSVELVRHSRKAESLLLTAGGATATIGAGTPPSLPGTSRHPASSLVRGTLSLASYLLPWRRDPLRSSRRALLVVGAGGGQLGLIRRAKKRSLIVAVSDRDSSAPGVSAADYFLSADTFDGEQSIAACIDAMWKGIPIRGVATAGTDQPVLTVSLVADHFLLPGALRPEIALAVTNKRVMKRRLEALGLPTLPWSLIGEETASAADTGPVPIALPGFPAVLKPVDSQGQRGVVRVESEEELYQRLSATLACSREAKAMVETFYPADEVTFSGWVEEGRLVPLLLTDRATLSSGPHIGICPAHRYPSLHAARSREVFALCDRFVRGFPIPSGPIYVQLLVGEEGIKINELACRIGGAYEELLIPALTGVDILDLQIDLAIEGRLSPQNHDVLVRAGASWPPEGFASVILAFAQKGVVRSIGELSKIRAVEGVVDGGYLLAPGRRIGELENSTGRAAWAVVRGKSAARVNRSVEGVYDALEVIGDSGENLMQDLRSFALHPDPLPDSEVP</sequence>
<evidence type="ECO:0000256" key="5">
    <source>
        <dbReference type="ARBA" id="ARBA00022985"/>
    </source>
</evidence>
<accession>E1R851</accession>
<evidence type="ECO:0000313" key="10">
    <source>
        <dbReference type="EMBL" id="ADK82906.1"/>
    </source>
</evidence>